<evidence type="ECO:0000256" key="2">
    <source>
        <dbReference type="ARBA" id="ARBA00007175"/>
    </source>
</evidence>
<proteinExistence type="inferred from homology"/>
<keyword evidence="3" id="KW-0175">Coiled coil</keyword>
<keyword evidence="7" id="KW-1185">Reference proteome</keyword>
<comment type="caution">
    <text evidence="6">The sequence shown here is derived from an EMBL/GenBank/DDBJ whole genome shotgun (WGS) entry which is preliminary data.</text>
</comment>
<feature type="compositionally biased region" description="Basic and acidic residues" evidence="5">
    <location>
        <begin position="175"/>
        <end position="191"/>
    </location>
</feature>
<organism evidence="6 7">
    <name type="scientific">Marasmiellus scandens</name>
    <dbReference type="NCBI Taxonomy" id="2682957"/>
    <lineage>
        <taxon>Eukaryota</taxon>
        <taxon>Fungi</taxon>
        <taxon>Dikarya</taxon>
        <taxon>Basidiomycota</taxon>
        <taxon>Agaricomycotina</taxon>
        <taxon>Agaricomycetes</taxon>
        <taxon>Agaricomycetidae</taxon>
        <taxon>Agaricales</taxon>
        <taxon>Marasmiineae</taxon>
        <taxon>Omphalotaceae</taxon>
        <taxon>Marasmiellus</taxon>
    </lineage>
</organism>
<feature type="region of interest" description="Disordered" evidence="5">
    <location>
        <begin position="91"/>
        <end position="114"/>
    </location>
</feature>
<dbReference type="InterPro" id="IPR019186">
    <property type="entry name" value="Nucleolar_protein_12"/>
</dbReference>
<evidence type="ECO:0000256" key="1">
    <source>
        <dbReference type="ARBA" id="ARBA00004604"/>
    </source>
</evidence>
<gene>
    <name evidence="6" type="ORF">VKT23_000876</name>
</gene>
<feature type="compositionally biased region" description="Basic and acidic residues" evidence="5">
    <location>
        <begin position="47"/>
        <end position="73"/>
    </location>
</feature>
<evidence type="ECO:0000256" key="3">
    <source>
        <dbReference type="ARBA" id="ARBA00023054"/>
    </source>
</evidence>
<keyword evidence="4" id="KW-0539">Nucleus</keyword>
<evidence type="ECO:0000256" key="4">
    <source>
        <dbReference type="ARBA" id="ARBA00023242"/>
    </source>
</evidence>
<dbReference type="EMBL" id="JBANRG010000001">
    <property type="protein sequence ID" value="KAK7472768.1"/>
    <property type="molecule type" value="Genomic_DNA"/>
</dbReference>
<comment type="similarity">
    <text evidence="2">Belongs to the RRP17 family.</text>
</comment>
<dbReference type="Proteomes" id="UP001498398">
    <property type="component" value="Unassembled WGS sequence"/>
</dbReference>
<evidence type="ECO:0000313" key="7">
    <source>
        <dbReference type="Proteomes" id="UP001498398"/>
    </source>
</evidence>
<feature type="region of interest" description="Disordered" evidence="5">
    <location>
        <begin position="46"/>
        <end position="73"/>
    </location>
</feature>
<dbReference type="PANTHER" id="PTHR14577">
    <property type="entry name" value="NUCLEOLAR PROTEIN 12"/>
    <property type="match status" value="1"/>
</dbReference>
<dbReference type="Pfam" id="PF09805">
    <property type="entry name" value="Nop25"/>
    <property type="match status" value="1"/>
</dbReference>
<accession>A0ABR1K5E6</accession>
<evidence type="ECO:0000313" key="6">
    <source>
        <dbReference type="EMBL" id="KAK7472768.1"/>
    </source>
</evidence>
<name>A0ABR1K5E6_9AGAR</name>
<comment type="subcellular location">
    <subcellularLocation>
        <location evidence="1">Nucleus</location>
        <location evidence="1">Nucleolus</location>
    </subcellularLocation>
</comment>
<feature type="region of interest" description="Disordered" evidence="5">
    <location>
        <begin position="130"/>
        <end position="205"/>
    </location>
</feature>
<dbReference type="PANTHER" id="PTHR14577:SF0">
    <property type="entry name" value="NUCLEOLAR PROTEIN 12"/>
    <property type="match status" value="1"/>
</dbReference>
<reference evidence="6 7" key="1">
    <citation type="submission" date="2024-01" db="EMBL/GenBank/DDBJ databases">
        <title>A draft genome for the cacao thread blight pathogen Marasmiellus scandens.</title>
        <authorList>
            <person name="Baruah I.K."/>
            <person name="Leung J."/>
            <person name="Bukari Y."/>
            <person name="Amoako-Attah I."/>
            <person name="Meinhardt L.W."/>
            <person name="Bailey B.A."/>
            <person name="Cohen S.P."/>
        </authorList>
    </citation>
    <scope>NUCLEOTIDE SEQUENCE [LARGE SCALE GENOMIC DNA]</scope>
    <source>
        <strain evidence="6 7">GH-19</strain>
    </source>
</reference>
<sequence>MNLDFLTHSHHVKAAKRRSKREQVAEVVFDESARREFLTGFHKRKVAKAEAAKKKAAEREKQQRLEDRREQRRLLRERAAENAAQVEAAYGAVSSDPEQEEWNGIQEQAEEFEDEQTLATVTVIEDFDPDLLIHGPDTRPQNDMPVPSVSSTSPDKPKRPKRKPKEIKYQTKAARKVERTKQRARRVEKAELAGGKSARKRRRKA</sequence>
<evidence type="ECO:0000256" key="5">
    <source>
        <dbReference type="SAM" id="MobiDB-lite"/>
    </source>
</evidence>
<protein>
    <recommendedName>
        <fullName evidence="8">Nucleolar protein 12</fullName>
    </recommendedName>
</protein>
<evidence type="ECO:0008006" key="8">
    <source>
        <dbReference type="Google" id="ProtNLM"/>
    </source>
</evidence>